<organism evidence="1">
    <name type="scientific">marine sediment metagenome</name>
    <dbReference type="NCBI Taxonomy" id="412755"/>
    <lineage>
        <taxon>unclassified sequences</taxon>
        <taxon>metagenomes</taxon>
        <taxon>ecological metagenomes</taxon>
    </lineage>
</organism>
<proteinExistence type="predicted"/>
<dbReference type="EMBL" id="BARS01004939">
    <property type="protein sequence ID" value="GAF84920.1"/>
    <property type="molecule type" value="Genomic_DNA"/>
</dbReference>
<name>X0U8U3_9ZZZZ</name>
<feature type="non-terminal residue" evidence="1">
    <location>
        <position position="1"/>
    </location>
</feature>
<reference evidence="1" key="1">
    <citation type="journal article" date="2014" name="Front. Microbiol.">
        <title>High frequency of phylogenetically diverse reductive dehalogenase-homologous genes in deep subseafloor sedimentary metagenomes.</title>
        <authorList>
            <person name="Kawai M."/>
            <person name="Futagami T."/>
            <person name="Toyoda A."/>
            <person name="Takaki Y."/>
            <person name="Nishi S."/>
            <person name="Hori S."/>
            <person name="Arai W."/>
            <person name="Tsubouchi T."/>
            <person name="Morono Y."/>
            <person name="Uchiyama I."/>
            <person name="Ito T."/>
            <person name="Fujiyama A."/>
            <person name="Inagaki F."/>
            <person name="Takami H."/>
        </authorList>
    </citation>
    <scope>NUCLEOTIDE SEQUENCE</scope>
    <source>
        <strain evidence="1">Expedition CK06-06</strain>
    </source>
</reference>
<protein>
    <submittedName>
        <fullName evidence="1">Uncharacterized protein</fullName>
    </submittedName>
</protein>
<comment type="caution">
    <text evidence="1">The sequence shown here is derived from an EMBL/GenBank/DDBJ whole genome shotgun (WGS) entry which is preliminary data.</text>
</comment>
<sequence length="297" mass="32408">QNSPFGIDGSRAHRAMYTVETTSNLDMADVVRKAPALPIEGSACPWDTGAVAVSVDPKQDPNSKTLWRVTVRWQKAQGAEGDGPNPWDKPVLLRWNGTELAETWARDLEGKAFVNSAGDPFNPPPMIIRPMPILIARVQAISYSHRAAVKYGNSTNSDTWLSYPPNSWKALFAVSNEQRGADTSYWIIDFRFILNFDFDKGVGLWHPTLVADIGNRFVEAAAGVGDEPVFAKDKNGIASSRPIPLDTEGVFGPKGGRLPPVLLRSGDVQLGFIPFTTLHRRPFANLLTEIAAAGEGL</sequence>
<accession>X0U8U3</accession>
<evidence type="ECO:0000313" key="1">
    <source>
        <dbReference type="EMBL" id="GAF84920.1"/>
    </source>
</evidence>
<gene>
    <name evidence="1" type="ORF">S01H1_09666</name>
</gene>
<dbReference type="AlphaFoldDB" id="X0U8U3"/>